<dbReference type="RefSeq" id="XP_018228146.1">
    <property type="nucleotide sequence ID" value="XM_018375540.1"/>
</dbReference>
<dbReference type="STRING" id="1408657.A0A0W4ZEL0"/>
<keyword evidence="3" id="KW-1185">Reference proteome</keyword>
<evidence type="ECO:0000313" key="3">
    <source>
        <dbReference type="Proteomes" id="UP000053447"/>
    </source>
</evidence>
<dbReference type="VEuPathDB" id="FungiDB:T551_03277"/>
<dbReference type="Gene3D" id="3.40.830.10">
    <property type="entry name" value="LigB-like"/>
    <property type="match status" value="1"/>
</dbReference>
<name>A0A0W4ZEL0_PNEJ7</name>
<evidence type="ECO:0000256" key="1">
    <source>
        <dbReference type="ARBA" id="ARBA00006315"/>
    </source>
</evidence>
<dbReference type="EMBL" id="LFWA01000016">
    <property type="protein sequence ID" value="KTW26815.1"/>
    <property type="molecule type" value="Genomic_DNA"/>
</dbReference>
<dbReference type="Proteomes" id="UP000053447">
    <property type="component" value="Unassembled WGS sequence"/>
</dbReference>
<comment type="similarity">
    <text evidence="1">Belongs to the MEMO1 family.</text>
</comment>
<dbReference type="InterPro" id="IPR002737">
    <property type="entry name" value="MEMO1_fam"/>
</dbReference>
<sequence length="318" mass="36140">MRRRATHAGTWYPSSAAALRAALETFLGGKRAEGAGKVLITPHAGYEYSGPTAGRGYAAMNWTGVDRVFILGPAHHVDLRRCALPSCTEYDTPLGILSLDIEVITSLEATGAFARMDLQTDEDEHSIEQQLPFIRHQLAEWSPAAKIVPILVGAIGTEQEEWYGQLLAPYIGDTKNRFIVSSDFCHWGQRFSYTYYAEAGEKGRRLWREEEPLRGEPIYKSIERCDREGMQKIEEGSHKGFVEYLSRTRNTICGRHPISVMLCALEKAKIRERFRFIDYTQSSRCRTEEKEEKCGGGVKYWSWRGARKWCCVCLKELV</sequence>
<reference evidence="3" key="1">
    <citation type="journal article" date="2016" name="Nat. Commun.">
        <title>Genome analysis of three Pneumocystis species reveals adaptation mechanisms to life exclusively in mammalian hosts.</title>
        <authorList>
            <person name="Ma L."/>
            <person name="Chen Z."/>
            <person name="Huang D.W."/>
            <person name="Kutty G."/>
            <person name="Ishihara M."/>
            <person name="Wang H."/>
            <person name="Abouelleil A."/>
            <person name="Bishop L."/>
            <person name="Davey E."/>
            <person name="Deng R."/>
            <person name="Deng X."/>
            <person name="Fan L."/>
            <person name="Fantoni G."/>
            <person name="Fitzgerald M."/>
            <person name="Gogineni E."/>
            <person name="Goldberg J.M."/>
            <person name="Handley G."/>
            <person name="Hu X."/>
            <person name="Huber C."/>
            <person name="Jiao X."/>
            <person name="Jones K."/>
            <person name="Levin J.Z."/>
            <person name="Liu Y."/>
            <person name="Macdonald P."/>
            <person name="Melnikov A."/>
            <person name="Raley C."/>
            <person name="Sassi M."/>
            <person name="Sherman B.T."/>
            <person name="Song X."/>
            <person name="Sykes S."/>
            <person name="Tran B."/>
            <person name="Walsh L."/>
            <person name="Xia Y."/>
            <person name="Yang J."/>
            <person name="Young S."/>
            <person name="Zeng Q."/>
            <person name="Zheng X."/>
            <person name="Stephens R."/>
            <person name="Nusbaum C."/>
            <person name="Birren B.W."/>
            <person name="Azadi P."/>
            <person name="Lempicki R.A."/>
            <person name="Cuomo C.A."/>
            <person name="Kovacs J.A."/>
        </authorList>
    </citation>
    <scope>NUCLEOTIDE SEQUENCE [LARGE SCALE GENOMIC DNA]</scope>
    <source>
        <strain evidence="3">RU7</strain>
    </source>
</reference>
<dbReference type="PANTHER" id="PTHR11060">
    <property type="entry name" value="PROTEIN MEMO1"/>
    <property type="match status" value="1"/>
</dbReference>
<dbReference type="AlphaFoldDB" id="A0A0W4ZEL0"/>
<accession>A0A0W4ZEL0</accession>
<dbReference type="PANTHER" id="PTHR11060:SF0">
    <property type="entry name" value="PROTEIN MEMO1"/>
    <property type="match status" value="1"/>
</dbReference>
<dbReference type="Pfam" id="PF01875">
    <property type="entry name" value="Memo"/>
    <property type="match status" value="1"/>
</dbReference>
<gene>
    <name evidence="2" type="ORF">T551_03277</name>
</gene>
<proteinExistence type="inferred from homology"/>
<dbReference type="GeneID" id="28941795"/>
<dbReference type="HAMAP" id="MF_00055">
    <property type="entry name" value="MEMO1"/>
    <property type="match status" value="1"/>
</dbReference>
<comment type="caution">
    <text evidence="2">The sequence shown here is derived from an EMBL/GenBank/DDBJ whole genome shotgun (WGS) entry which is preliminary data.</text>
</comment>
<protein>
    <submittedName>
        <fullName evidence="2">AmmeMemoRadiSam system protein B</fullName>
    </submittedName>
</protein>
<dbReference type="NCBIfam" id="TIGR04336">
    <property type="entry name" value="AmmeMemoSam_B"/>
    <property type="match status" value="1"/>
</dbReference>
<dbReference type="CDD" id="cd07361">
    <property type="entry name" value="MEMO_like"/>
    <property type="match status" value="1"/>
</dbReference>
<evidence type="ECO:0000313" key="2">
    <source>
        <dbReference type="EMBL" id="KTW26815.1"/>
    </source>
</evidence>
<organism evidence="2 3">
    <name type="scientific">Pneumocystis jirovecii (strain RU7)</name>
    <name type="common">Human pneumocystis pneumonia agent</name>
    <dbReference type="NCBI Taxonomy" id="1408657"/>
    <lineage>
        <taxon>Eukaryota</taxon>
        <taxon>Fungi</taxon>
        <taxon>Dikarya</taxon>
        <taxon>Ascomycota</taxon>
        <taxon>Taphrinomycotina</taxon>
        <taxon>Pneumocystomycetes</taxon>
        <taxon>Pneumocystaceae</taxon>
        <taxon>Pneumocystis</taxon>
    </lineage>
</organism>
<dbReference type="eggNOG" id="KOG3086">
    <property type="taxonomic scope" value="Eukaryota"/>
</dbReference>
<dbReference type="OrthoDB" id="417112at2759"/>